<dbReference type="InterPro" id="IPR017872">
    <property type="entry name" value="Pyrmidine_PPase_CS"/>
</dbReference>
<feature type="compositionally biased region" description="Low complexity" evidence="5">
    <location>
        <begin position="1"/>
        <end position="18"/>
    </location>
</feature>
<evidence type="ECO:0000313" key="10">
    <source>
        <dbReference type="Proteomes" id="UP000256862"/>
    </source>
</evidence>
<keyword evidence="2 4" id="KW-0808">Transferase</keyword>
<dbReference type="GO" id="GO:0005829">
    <property type="term" value="C:cytosol"/>
    <property type="evidence" value="ECO:0007669"/>
    <property type="project" value="TreeGrafter"/>
</dbReference>
<keyword evidence="11" id="KW-1185">Reference proteome</keyword>
<proteinExistence type="inferred from homology"/>
<evidence type="ECO:0000256" key="5">
    <source>
        <dbReference type="SAM" id="MobiDB-lite"/>
    </source>
</evidence>
<dbReference type="AlphaFoldDB" id="A0A375FJ17"/>
<dbReference type="InterPro" id="IPR013102">
    <property type="entry name" value="PYNP_C"/>
</dbReference>
<evidence type="ECO:0000259" key="6">
    <source>
        <dbReference type="SMART" id="SM00941"/>
    </source>
</evidence>
<evidence type="ECO:0000256" key="1">
    <source>
        <dbReference type="ARBA" id="ARBA00022676"/>
    </source>
</evidence>
<dbReference type="InterPro" id="IPR000053">
    <property type="entry name" value="Thymidine/pyrmidine_PPase"/>
</dbReference>
<dbReference type="InterPro" id="IPR036320">
    <property type="entry name" value="Glycosyl_Trfase_fam3_N_dom_sf"/>
</dbReference>
<dbReference type="InterPro" id="IPR013466">
    <property type="entry name" value="Thymidine/AMP_Pase"/>
</dbReference>
<dbReference type="SUPFAM" id="SSF52418">
    <property type="entry name" value="Nucleoside phosphorylase/phosphoribosyltransferase catalytic domain"/>
    <property type="match status" value="1"/>
</dbReference>
<accession>A0A375FJ17</accession>
<dbReference type="GO" id="GO:0006206">
    <property type="term" value="P:pyrimidine nucleobase metabolic process"/>
    <property type="evidence" value="ECO:0007669"/>
    <property type="project" value="InterPro"/>
</dbReference>
<dbReference type="Gene3D" id="3.90.1170.30">
    <property type="entry name" value="Pyrimidine nucleoside phosphorylase-like, C-terminal domain"/>
    <property type="match status" value="1"/>
</dbReference>
<protein>
    <recommendedName>
        <fullName evidence="4">Putative thymidine phosphorylase</fullName>
        <ecNumber evidence="4">2.4.2.4</ecNumber>
    </recommendedName>
    <alternativeName>
        <fullName evidence="4">TdRPase</fullName>
    </alternativeName>
</protein>
<dbReference type="OrthoDB" id="341217at2"/>
<evidence type="ECO:0000256" key="4">
    <source>
        <dbReference type="HAMAP-Rule" id="MF_00703"/>
    </source>
</evidence>
<dbReference type="GO" id="GO:0004645">
    <property type="term" value="F:1,4-alpha-oligoglucan phosphorylase activity"/>
    <property type="evidence" value="ECO:0007669"/>
    <property type="project" value="InterPro"/>
</dbReference>
<evidence type="ECO:0000313" key="7">
    <source>
        <dbReference type="EMBL" id="QRQ95925.1"/>
    </source>
</evidence>
<dbReference type="RefSeq" id="WP_084254540.1">
    <property type="nucleotide sequence ID" value="NZ_CP069810.1"/>
</dbReference>
<dbReference type="GO" id="GO:0006213">
    <property type="term" value="P:pyrimidine nucleoside metabolic process"/>
    <property type="evidence" value="ECO:0007669"/>
    <property type="project" value="InterPro"/>
</dbReference>
<dbReference type="Proteomes" id="UP000623307">
    <property type="component" value="Chromosome 2"/>
</dbReference>
<keyword evidence="1 4" id="KW-0328">Glycosyltransferase</keyword>
<reference evidence="8 10" key="2">
    <citation type="submission" date="2018-01" db="EMBL/GenBank/DDBJ databases">
        <authorList>
            <person name="Clerissi C."/>
        </authorList>
    </citation>
    <scope>NUCLEOTIDE SEQUENCE</scope>
    <source>
        <strain evidence="8">Cupriavidus oxalaticus LMG 2235</strain>
    </source>
</reference>
<dbReference type="EMBL" id="OGUS01000115">
    <property type="protein sequence ID" value="SPC12567.1"/>
    <property type="molecule type" value="Genomic_DNA"/>
</dbReference>
<dbReference type="NCBIfam" id="TIGR02645">
    <property type="entry name" value="ARCH_P_rylase"/>
    <property type="match status" value="1"/>
</dbReference>
<dbReference type="InterPro" id="IPR036566">
    <property type="entry name" value="PYNP-like_C_sf"/>
</dbReference>
<dbReference type="EMBL" id="CP069812">
    <property type="protein sequence ID" value="QRQ95925.1"/>
    <property type="molecule type" value="Genomic_DNA"/>
</dbReference>
<dbReference type="GeneID" id="303492090"/>
<dbReference type="SUPFAM" id="SSF47648">
    <property type="entry name" value="Nucleoside phosphorylase/phosphoribosyltransferase N-terminal domain"/>
    <property type="match status" value="1"/>
</dbReference>
<dbReference type="NCBIfam" id="NF003338">
    <property type="entry name" value="PRK04350.1"/>
    <property type="match status" value="1"/>
</dbReference>
<evidence type="ECO:0000313" key="9">
    <source>
        <dbReference type="EMBL" id="SPC12567.1"/>
    </source>
</evidence>
<dbReference type="InterPro" id="IPR000312">
    <property type="entry name" value="Glycosyl_Trfase_fam3"/>
</dbReference>
<dbReference type="InterPro" id="IPR028579">
    <property type="entry name" value="Thym_Pase_Put"/>
</dbReference>
<dbReference type="GO" id="GO:0009032">
    <property type="term" value="F:thymidine phosphorylase activity"/>
    <property type="evidence" value="ECO:0007669"/>
    <property type="project" value="UniProtKB-UniRule"/>
</dbReference>
<dbReference type="Gene3D" id="3.40.1030.10">
    <property type="entry name" value="Nucleoside phosphorylase/phosphoribosyltransferase catalytic domain"/>
    <property type="match status" value="1"/>
</dbReference>
<evidence type="ECO:0000313" key="11">
    <source>
        <dbReference type="Proteomes" id="UP000623307"/>
    </source>
</evidence>
<feature type="region of interest" description="Disordered" evidence="5">
    <location>
        <begin position="1"/>
        <end position="20"/>
    </location>
</feature>
<name>A0A375FJ17_9BURK</name>
<reference evidence="10" key="1">
    <citation type="submission" date="2018-01" db="EMBL/GenBank/DDBJ databases">
        <authorList>
            <person name="Gaut B.S."/>
            <person name="Morton B.R."/>
            <person name="Clegg M.T."/>
            <person name="Duvall M.R."/>
        </authorList>
    </citation>
    <scope>NUCLEOTIDE SEQUENCE [LARGE SCALE GENOMIC DNA]</scope>
</reference>
<feature type="domain" description="Pyrimidine nucleoside phosphorylase C-terminal" evidence="6">
    <location>
        <begin position="451"/>
        <end position="518"/>
    </location>
</feature>
<dbReference type="SUPFAM" id="SSF54680">
    <property type="entry name" value="Pyrimidine nucleoside phosphorylase C-terminal domain"/>
    <property type="match status" value="1"/>
</dbReference>
<dbReference type="PROSITE" id="PS00647">
    <property type="entry name" value="THYMID_PHOSPHORYLASE"/>
    <property type="match status" value="1"/>
</dbReference>
<dbReference type="SMART" id="SM00941">
    <property type="entry name" value="PYNP_C"/>
    <property type="match status" value="1"/>
</dbReference>
<dbReference type="Pfam" id="PF00591">
    <property type="entry name" value="Glycos_transf_3"/>
    <property type="match status" value="1"/>
</dbReference>
<evidence type="ECO:0000256" key="3">
    <source>
        <dbReference type="ARBA" id="ARBA00048550"/>
    </source>
</evidence>
<dbReference type="EMBL" id="OGUS01000064">
    <property type="protein sequence ID" value="SPC06449.1"/>
    <property type="molecule type" value="Genomic_DNA"/>
</dbReference>
<dbReference type="Pfam" id="PF07831">
    <property type="entry name" value="PYNP_C"/>
    <property type="match status" value="1"/>
</dbReference>
<dbReference type="HAMAP" id="MF_00703">
    <property type="entry name" value="Thymid_phosp_2"/>
    <property type="match status" value="1"/>
</dbReference>
<dbReference type="Proteomes" id="UP000256862">
    <property type="component" value="Chromosome CO2235"/>
</dbReference>
<gene>
    <name evidence="9" type="ORF">CO2235_150222</name>
    <name evidence="8" type="ORF">CO2235_U590025</name>
    <name evidence="7" type="ORF">JTE92_21290</name>
</gene>
<dbReference type="PANTHER" id="PTHR10515:SF0">
    <property type="entry name" value="THYMIDINE PHOSPHORYLASE"/>
    <property type="match status" value="1"/>
</dbReference>
<comment type="catalytic activity">
    <reaction evidence="3 4">
        <text>thymidine + phosphate = 2-deoxy-alpha-D-ribose 1-phosphate + thymine</text>
        <dbReference type="Rhea" id="RHEA:16037"/>
        <dbReference type="ChEBI" id="CHEBI:17748"/>
        <dbReference type="ChEBI" id="CHEBI:17821"/>
        <dbReference type="ChEBI" id="CHEBI:43474"/>
        <dbReference type="ChEBI" id="CHEBI:57259"/>
        <dbReference type="EC" id="2.4.2.4"/>
    </reaction>
</comment>
<dbReference type="EC" id="2.4.2.4" evidence="4"/>
<evidence type="ECO:0000256" key="2">
    <source>
        <dbReference type="ARBA" id="ARBA00022679"/>
    </source>
</evidence>
<dbReference type="InterPro" id="IPR017459">
    <property type="entry name" value="Glycosyl_Trfase_fam3_N_dom"/>
</dbReference>
<evidence type="ECO:0000313" key="8">
    <source>
        <dbReference type="EMBL" id="SPC06449.1"/>
    </source>
</evidence>
<sequence length="520" mass="54716">MNAPAERPAAPAPRAEAAGGDLEGEVRTLLFRPLDIDTWQEHVIYMHPDCAVCRAEGFSAQTRVRVQIGDNTLIATLTLLGAPLLAAGEASLSLSASRILKARAGDVVRVSHAPALESVRALRAKIYGSHLDSVQLDSIIDDVSAGRYADVHIAAFLTACANERMTLRETVDLTRAMVKFGQRLHWDRDVVADKHCVGGLPGNRTTPVVVAIAAAAGLLVPKTSSRAITSPAGTADVMEALTCVTLDAAQMRRVVEHAGAALVWGGALSLSPADDVLIRVERALDIDSDAQMVASILSKKIAAGSTHVLIDVPVGKTAKIREESKLAHLHATMTKVAEAFGLNLRIVPTDGSQPVGRGVGPALEALDVLAVLQCQAEAPAALRERSLLLAGELLEFCGVVPAGQGRLQAGRLLDNGAAWARFQAICEAQGGLRMPGQAVFRRDLVATRSGVVAAIDNRHVSRAAKLAGAPRRQVAGLELHVRVGDAVDAGAPLCTLHAQASGELDYAFSYALAHVPFVIE</sequence>
<dbReference type="Pfam" id="PF02885">
    <property type="entry name" value="Glycos_trans_3N"/>
    <property type="match status" value="1"/>
</dbReference>
<reference evidence="7 11" key="3">
    <citation type="submission" date="2021-02" db="EMBL/GenBank/DDBJ databases">
        <title>Complete Genome Sequence of Cupriavidus oxalaticus Strain Ox1, a Soil Oxalate-Degrading Species.</title>
        <authorList>
            <person name="Palmieri F."/>
            <person name="Udriet P."/>
            <person name="Deuasquier M."/>
            <person name="Beaudoing E."/>
            <person name="Johnson S.L."/>
            <person name="Davenport K.W."/>
            <person name="Chain P.S."/>
            <person name="Bindschedler S."/>
            <person name="Junier P."/>
        </authorList>
    </citation>
    <scope>NUCLEOTIDE SEQUENCE [LARGE SCALE GENOMIC DNA]</scope>
    <source>
        <strain evidence="7 11">Ox1</strain>
    </source>
</reference>
<dbReference type="InterPro" id="IPR035902">
    <property type="entry name" value="Nuc_phospho_transferase"/>
</dbReference>
<comment type="similarity">
    <text evidence="4">Belongs to the thymidine/pyrimidine-nucleoside phosphorylase family. Type 2 subfamily.</text>
</comment>
<dbReference type="Gene3D" id="1.20.970.50">
    <property type="match status" value="1"/>
</dbReference>
<organism evidence="8 10">
    <name type="scientific">Cupriavidus oxalaticus</name>
    <dbReference type="NCBI Taxonomy" id="96344"/>
    <lineage>
        <taxon>Bacteria</taxon>
        <taxon>Pseudomonadati</taxon>
        <taxon>Pseudomonadota</taxon>
        <taxon>Betaproteobacteria</taxon>
        <taxon>Burkholderiales</taxon>
        <taxon>Burkholderiaceae</taxon>
        <taxon>Cupriavidus</taxon>
    </lineage>
</organism>
<dbReference type="PANTHER" id="PTHR10515">
    <property type="entry name" value="THYMIDINE PHOSPHORYLASE"/>
    <property type="match status" value="1"/>
</dbReference>